<dbReference type="InterPro" id="IPR002123">
    <property type="entry name" value="Plipid/glycerol_acylTrfase"/>
</dbReference>
<dbReference type="PANTHER" id="PTHR10434:SF11">
    <property type="entry name" value="1-ACYL-SN-GLYCEROL-3-PHOSPHATE ACYLTRANSFERASE"/>
    <property type="match status" value="1"/>
</dbReference>
<evidence type="ECO:0000313" key="4">
    <source>
        <dbReference type="EMBL" id="TCL57783.1"/>
    </source>
</evidence>
<protein>
    <submittedName>
        <fullName evidence="4">1-acyl-sn-glycerol-3-phosphate acyltransferase</fullName>
    </submittedName>
</protein>
<dbReference type="SUPFAM" id="SSF69593">
    <property type="entry name" value="Glycerol-3-phosphate (1)-acyltransferase"/>
    <property type="match status" value="1"/>
</dbReference>
<dbReference type="SMART" id="SM00563">
    <property type="entry name" value="PlsC"/>
    <property type="match status" value="1"/>
</dbReference>
<keyword evidence="2 4" id="KW-0012">Acyltransferase</keyword>
<dbReference type="PANTHER" id="PTHR10434">
    <property type="entry name" value="1-ACYL-SN-GLYCEROL-3-PHOSPHATE ACYLTRANSFERASE"/>
    <property type="match status" value="1"/>
</dbReference>
<evidence type="ECO:0000313" key="5">
    <source>
        <dbReference type="Proteomes" id="UP000295184"/>
    </source>
</evidence>
<dbReference type="OrthoDB" id="9803035at2"/>
<dbReference type="RefSeq" id="WP_058963606.1">
    <property type="nucleotide sequence ID" value="NZ_CABKVM010000015.1"/>
</dbReference>
<dbReference type="CDD" id="cd07989">
    <property type="entry name" value="LPLAT_AGPAT-like"/>
    <property type="match status" value="1"/>
</dbReference>
<sequence>MFYGIMVTGAWLIWHLVFRIRVVGKENLPRDGRGFVLAPNHISAIDPVFVVIARFWGKRMLIMAKEELFEVNPLLSWMFRNVGVFGVERGKGDTGAVEVAVEKVKKGQGLLIFPEGTRSKTGEPGKIKSGAFVVASAAGVDMIPCRIIYRHGRMKLFSGVKVCFGKPIPAAVLDMGEHKSAAKLRECKAMLADAWEELYQQNKYE</sequence>
<dbReference type="Proteomes" id="UP000295184">
    <property type="component" value="Unassembled WGS sequence"/>
</dbReference>
<reference evidence="4 5" key="1">
    <citation type="submission" date="2019-03" db="EMBL/GenBank/DDBJ databases">
        <title>Genomic Encyclopedia of Type Strains, Phase IV (KMG-IV): sequencing the most valuable type-strain genomes for metagenomic binning, comparative biology and taxonomic classification.</title>
        <authorList>
            <person name="Goeker M."/>
        </authorList>
    </citation>
    <scope>NUCLEOTIDE SEQUENCE [LARGE SCALE GENOMIC DNA]</scope>
    <source>
        <strain evidence="4 5">DSM 100451</strain>
    </source>
</reference>
<comment type="caution">
    <text evidence="4">The sequence shown here is derived from an EMBL/GenBank/DDBJ whole genome shotgun (WGS) entry which is preliminary data.</text>
</comment>
<dbReference type="GO" id="GO:0003841">
    <property type="term" value="F:1-acylglycerol-3-phosphate O-acyltransferase activity"/>
    <property type="evidence" value="ECO:0007669"/>
    <property type="project" value="TreeGrafter"/>
</dbReference>
<proteinExistence type="predicted"/>
<dbReference type="Pfam" id="PF01553">
    <property type="entry name" value="Acyltransferase"/>
    <property type="match status" value="1"/>
</dbReference>
<name>A0A4R1QWF9_9FIRM</name>
<dbReference type="GeneID" id="97380757"/>
<evidence type="ECO:0000256" key="1">
    <source>
        <dbReference type="ARBA" id="ARBA00022679"/>
    </source>
</evidence>
<dbReference type="EMBL" id="SLUM01000009">
    <property type="protein sequence ID" value="TCL57783.1"/>
    <property type="molecule type" value="Genomic_DNA"/>
</dbReference>
<dbReference type="STRING" id="1650663.GCA_001486665_01128"/>
<organism evidence="4 5">
    <name type="scientific">Allofournierella massiliensis</name>
    <dbReference type="NCBI Taxonomy" id="1650663"/>
    <lineage>
        <taxon>Bacteria</taxon>
        <taxon>Bacillati</taxon>
        <taxon>Bacillota</taxon>
        <taxon>Clostridia</taxon>
        <taxon>Eubacteriales</taxon>
        <taxon>Oscillospiraceae</taxon>
        <taxon>Allofournierella</taxon>
    </lineage>
</organism>
<dbReference type="AlphaFoldDB" id="A0A4R1QWF9"/>
<dbReference type="GO" id="GO:0006654">
    <property type="term" value="P:phosphatidic acid biosynthetic process"/>
    <property type="evidence" value="ECO:0007669"/>
    <property type="project" value="TreeGrafter"/>
</dbReference>
<evidence type="ECO:0000259" key="3">
    <source>
        <dbReference type="SMART" id="SM00563"/>
    </source>
</evidence>
<gene>
    <name evidence="4" type="ORF">EDD77_10957</name>
</gene>
<keyword evidence="1 4" id="KW-0808">Transferase</keyword>
<feature type="domain" description="Phospholipid/glycerol acyltransferase" evidence="3">
    <location>
        <begin position="35"/>
        <end position="150"/>
    </location>
</feature>
<accession>A0A4R1QWF9</accession>
<evidence type="ECO:0000256" key="2">
    <source>
        <dbReference type="ARBA" id="ARBA00023315"/>
    </source>
</evidence>